<evidence type="ECO:0000313" key="1">
    <source>
        <dbReference type="EMBL" id="KAK3285301.1"/>
    </source>
</evidence>
<accession>A0AAE0LH85</accession>
<dbReference type="EMBL" id="LGRX02001884">
    <property type="protein sequence ID" value="KAK3285301.1"/>
    <property type="molecule type" value="Genomic_DNA"/>
</dbReference>
<reference evidence="1 2" key="1">
    <citation type="journal article" date="2015" name="Genome Biol. Evol.">
        <title>Comparative Genomics of a Bacterivorous Green Alga Reveals Evolutionary Causalities and Consequences of Phago-Mixotrophic Mode of Nutrition.</title>
        <authorList>
            <person name="Burns J.A."/>
            <person name="Paasch A."/>
            <person name="Narechania A."/>
            <person name="Kim E."/>
        </authorList>
    </citation>
    <scope>NUCLEOTIDE SEQUENCE [LARGE SCALE GENOMIC DNA]</scope>
    <source>
        <strain evidence="1 2">PLY_AMNH</strain>
    </source>
</reference>
<protein>
    <submittedName>
        <fullName evidence="1">Uncharacterized protein</fullName>
    </submittedName>
</protein>
<keyword evidence="2" id="KW-1185">Reference proteome</keyword>
<comment type="caution">
    <text evidence="1">The sequence shown here is derived from an EMBL/GenBank/DDBJ whole genome shotgun (WGS) entry which is preliminary data.</text>
</comment>
<proteinExistence type="predicted"/>
<sequence>MKGESANGDPKDLDQVGFETISAALSNLTSEISHHPAVRDAIIMHKSVGVPDSWEVTIFPNNCYFAVYKDSNAHGMMIKDAWGVSSKIEDAIEKACGTYLALKAEETDPLNDDEIHKIRGSSYSDGPKNPISELVEYAARRSTKDDVLDICDWGSPIDGDPDGRFIVQEYFSDTVFCFGVFDRATGILRTGCTGGPDDRLSKKQHAKAAACARLLRLLN</sequence>
<name>A0AAE0LH85_9CHLO</name>
<evidence type="ECO:0000313" key="2">
    <source>
        <dbReference type="Proteomes" id="UP001190700"/>
    </source>
</evidence>
<organism evidence="1 2">
    <name type="scientific">Cymbomonas tetramitiformis</name>
    <dbReference type="NCBI Taxonomy" id="36881"/>
    <lineage>
        <taxon>Eukaryota</taxon>
        <taxon>Viridiplantae</taxon>
        <taxon>Chlorophyta</taxon>
        <taxon>Pyramimonadophyceae</taxon>
        <taxon>Pyramimonadales</taxon>
        <taxon>Pyramimonadaceae</taxon>
        <taxon>Cymbomonas</taxon>
    </lineage>
</organism>
<dbReference type="AlphaFoldDB" id="A0AAE0LH85"/>
<gene>
    <name evidence="1" type="ORF">CYMTET_7091</name>
</gene>
<dbReference type="Proteomes" id="UP001190700">
    <property type="component" value="Unassembled WGS sequence"/>
</dbReference>